<protein>
    <submittedName>
        <fullName evidence="1">Uncharacterized protein</fullName>
    </submittedName>
</protein>
<evidence type="ECO:0000313" key="1">
    <source>
        <dbReference type="EMBL" id="MBD7906994.1"/>
    </source>
</evidence>
<evidence type="ECO:0000313" key="2">
    <source>
        <dbReference type="Proteomes" id="UP000659496"/>
    </source>
</evidence>
<proteinExistence type="predicted"/>
<sequence>MITGDLTINTPGAHVTGAISTSVGGSTNVTAVSNTSFVSQATHTGGIVVTDSDGATIDLSGNAAGANVTLNTAGPVTLKGSYTGTVTISDAATVEIASGASVSNLVVDAVGVKVNNTGIVSKVTANQDVSVVGTKPVATEGTGTVTEAANDEQLTEIQSGKRLVGVAAGIENGTTQDTLGYLTNRAVRAGNTDQVEVTYENLIKLFTLDVSAINTAGIKGHRFDKSEVAIKDLEVEVPTELGGLVLGLVVEGDDLVLNSNTEMSKTLFNAIKEQADAKEGVPYKITITKGTKDKTVIAKIAFEIVDGKIIAKLESK</sequence>
<dbReference type="Proteomes" id="UP000659496">
    <property type="component" value="Unassembled WGS sequence"/>
</dbReference>
<accession>A0ABR8PFP5</accession>
<comment type="caution">
    <text evidence="1">The sequence shown here is derived from an EMBL/GenBank/DDBJ whole genome shotgun (WGS) entry which is preliminary data.</text>
</comment>
<keyword evidence="2" id="KW-1185">Reference proteome</keyword>
<reference evidence="1 2" key="1">
    <citation type="submission" date="2020-08" db="EMBL/GenBank/DDBJ databases">
        <title>A Genomic Blueprint of the Chicken Gut Microbiome.</title>
        <authorList>
            <person name="Gilroy R."/>
            <person name="Ravi A."/>
            <person name="Getino M."/>
            <person name="Pursley I."/>
            <person name="Horton D.L."/>
            <person name="Alikhan N.-F."/>
            <person name="Baker D."/>
            <person name="Gharbi K."/>
            <person name="Hall N."/>
            <person name="Watson M."/>
            <person name="Adriaenssens E.M."/>
            <person name="Foster-Nyarko E."/>
            <person name="Jarju S."/>
            <person name="Secka A."/>
            <person name="Antonio M."/>
            <person name="Oren A."/>
            <person name="Chaudhuri R."/>
            <person name="La Ragione R.M."/>
            <person name="Hildebrand F."/>
            <person name="Pallen M.J."/>
        </authorList>
    </citation>
    <scope>NUCLEOTIDE SEQUENCE [LARGE SCALE GENOMIC DNA]</scope>
    <source>
        <strain evidence="1 2">Sa3CUA8</strain>
    </source>
</reference>
<gene>
    <name evidence="1" type="ORF">H9659_01440</name>
</gene>
<organism evidence="1 2">
    <name type="scientific">Sporosarcina gallistercoris</name>
    <dbReference type="NCBI Taxonomy" id="2762245"/>
    <lineage>
        <taxon>Bacteria</taxon>
        <taxon>Bacillati</taxon>
        <taxon>Bacillota</taxon>
        <taxon>Bacilli</taxon>
        <taxon>Bacillales</taxon>
        <taxon>Caryophanaceae</taxon>
        <taxon>Sporosarcina</taxon>
    </lineage>
</organism>
<dbReference type="EMBL" id="JACSQY010000001">
    <property type="protein sequence ID" value="MBD7906994.1"/>
    <property type="molecule type" value="Genomic_DNA"/>
</dbReference>
<name>A0ABR8PFP5_9BACL</name>
<dbReference type="RefSeq" id="WP_191688134.1">
    <property type="nucleotide sequence ID" value="NZ_JACSQY010000001.1"/>
</dbReference>